<protein>
    <recommendedName>
        <fullName evidence="1">DUF4470 domain-containing protein</fullName>
    </recommendedName>
</protein>
<dbReference type="Proteomes" id="UP001497453">
    <property type="component" value="Chromosome 2"/>
</dbReference>
<sequence length="964" mass="106797">MAHPVFWPHKTFFYPIGNTPPVLLTQFLASKENTKALLLGCGDPRNILYTLYASGADTLEGASLEERTLGAMLMLCAETRTFDFTCVDIEGAIHARNMILFTLIMDDCYPKNDVQVWNIFYHFFLDKDSLSLLISQCRKLLELSQDMEAWNAGPYSRVLRICSSFTLSELRRYWTAYATTDTTGPFKRRFMAGMNDAREKMGDGMLIRSAGPLLTKSFKSLRRACRHFWKTGVMSEDTKVVTSATHVNPMFAYSIQGDGFVTHYGTMPAAAFPIAPAFAQLRASLPTSTSFPKNDLYGTMHDQFRSWCTTFRHAALYVGQKSKVIIRILVGDVLSCCYTLQHYAYSRTTTAQHRVAPWNAEPLVLDGLDYETEGDAIPPRTFNVIDTSNLADHIGIVNILVAATPLLSRTSTSTLNTETLLLYGKDSDTAFATSLCGDITTMSILLDITPCSYVSNFSTISNIHEILLYKSTMLGGQFHDRVTWKIPSLMDDQNGPHRLAFEAKAFGELLFNIYLKMFHFEDMTAKFQNLSVETIRDSERVHYSRLSLALLLQAVMKNVTADWSDVIRALLDLIEQDRSLILGSNNYQDLLCHLHVLGIYSCNNFNVPGVDESAMVRDIVKGLRAWDVIPPLICVTLLVPLKELQAISDELRLNPNMNMLVHSGRFVNVFTPIQTAVGTITGTVEAGTQPVYIQEDPNGTKGNSFLIVSCWVRAWILTVAPNHTVALALQSTGNTAKLAMQGKLGLNLELYGSSLENSRNVLLTHQPPTKFSQRGSLTAPMFGAPISSGGCDTSSSATNRAGVISTMACRVVVTCPDAQAQLANRSVELKATQVSSCKMLLHVGAALRQEVAYPFPIQGAQAKLRIARKSHYVEIVVSPAGPSVPGGMAMNRFPVVRNGGNTVAWNMHRVNMDRLPLLDISQTEQLDWLNPAVSGMFSDSDRTAREGRAERDLVLGDLYDMKDS</sequence>
<dbReference type="Pfam" id="PF14737">
    <property type="entry name" value="DUF4470"/>
    <property type="match status" value="1"/>
</dbReference>
<keyword evidence="3" id="KW-1185">Reference proteome</keyword>
<gene>
    <name evidence="2" type="ORF">GFSPODELE1_LOCUS3779</name>
</gene>
<dbReference type="PROSITE" id="PS50231">
    <property type="entry name" value="RICIN_B_LECTIN"/>
    <property type="match status" value="1"/>
</dbReference>
<evidence type="ECO:0000313" key="2">
    <source>
        <dbReference type="EMBL" id="CAL1701832.1"/>
    </source>
</evidence>
<feature type="domain" description="DUF4470" evidence="1">
    <location>
        <begin position="15"/>
        <end position="125"/>
    </location>
</feature>
<accession>A0ABP1D5S6</accession>
<proteinExistence type="predicted"/>
<organism evidence="2 3">
    <name type="scientific">Somion occarium</name>
    <dbReference type="NCBI Taxonomy" id="3059160"/>
    <lineage>
        <taxon>Eukaryota</taxon>
        <taxon>Fungi</taxon>
        <taxon>Dikarya</taxon>
        <taxon>Basidiomycota</taxon>
        <taxon>Agaricomycotina</taxon>
        <taxon>Agaricomycetes</taxon>
        <taxon>Polyporales</taxon>
        <taxon>Cerrenaceae</taxon>
        <taxon>Somion</taxon>
    </lineage>
</organism>
<reference evidence="3" key="1">
    <citation type="submission" date="2024-04" db="EMBL/GenBank/DDBJ databases">
        <authorList>
            <person name="Shaw F."/>
            <person name="Minotto A."/>
        </authorList>
    </citation>
    <scope>NUCLEOTIDE SEQUENCE [LARGE SCALE GENOMIC DNA]</scope>
</reference>
<evidence type="ECO:0000313" key="3">
    <source>
        <dbReference type="Proteomes" id="UP001497453"/>
    </source>
</evidence>
<name>A0ABP1D5S6_9APHY</name>
<dbReference type="EMBL" id="OZ037945">
    <property type="protein sequence ID" value="CAL1701832.1"/>
    <property type="molecule type" value="Genomic_DNA"/>
</dbReference>
<dbReference type="InterPro" id="IPR027974">
    <property type="entry name" value="DUF4470"/>
</dbReference>
<evidence type="ECO:0000259" key="1">
    <source>
        <dbReference type="Pfam" id="PF14737"/>
    </source>
</evidence>